<dbReference type="HAMAP" id="MF_00138">
    <property type="entry name" value="GARS"/>
    <property type="match status" value="1"/>
</dbReference>
<evidence type="ECO:0000256" key="6">
    <source>
        <dbReference type="ARBA" id="ARBA00022723"/>
    </source>
</evidence>
<dbReference type="PROSITE" id="PS00184">
    <property type="entry name" value="GARS"/>
    <property type="match status" value="1"/>
</dbReference>
<dbReference type="InterPro" id="IPR020559">
    <property type="entry name" value="PRibGlycinamide_synth_CS"/>
</dbReference>
<keyword evidence="6" id="KW-0479">Metal-binding</keyword>
<dbReference type="UniPathway" id="UPA00074">
    <property type="reaction ID" value="UER00125"/>
</dbReference>
<evidence type="ECO:0000256" key="11">
    <source>
        <dbReference type="ARBA" id="ARBA00038345"/>
    </source>
</evidence>
<dbReference type="PROSITE" id="PS50975">
    <property type="entry name" value="ATP_GRASP"/>
    <property type="match status" value="1"/>
</dbReference>
<dbReference type="SUPFAM" id="SSF51246">
    <property type="entry name" value="Rudiment single hybrid motif"/>
    <property type="match status" value="1"/>
</dbReference>
<evidence type="ECO:0000256" key="4">
    <source>
        <dbReference type="ARBA" id="ARBA00013255"/>
    </source>
</evidence>
<evidence type="ECO:0000256" key="8">
    <source>
        <dbReference type="ARBA" id="ARBA00022755"/>
    </source>
</evidence>
<evidence type="ECO:0000256" key="2">
    <source>
        <dbReference type="ARBA" id="ARBA00001946"/>
    </source>
</evidence>
<gene>
    <name evidence="14 17" type="primary">purD</name>
    <name evidence="17" type="ORF">Mlute_00862</name>
</gene>
<dbReference type="InterPro" id="IPR020562">
    <property type="entry name" value="PRibGlycinamide_synth_N"/>
</dbReference>
<dbReference type="Pfam" id="PF02843">
    <property type="entry name" value="GARS_C"/>
    <property type="match status" value="1"/>
</dbReference>
<evidence type="ECO:0000256" key="10">
    <source>
        <dbReference type="ARBA" id="ARBA00023211"/>
    </source>
</evidence>
<dbReference type="InterPro" id="IPR013815">
    <property type="entry name" value="ATP_grasp_subdomain_1"/>
</dbReference>
<dbReference type="EMBL" id="QWKZ01000019">
    <property type="protein sequence ID" value="RIH87701.1"/>
    <property type="molecule type" value="Genomic_DNA"/>
</dbReference>
<dbReference type="Gene3D" id="3.40.50.20">
    <property type="match status" value="1"/>
</dbReference>
<dbReference type="Gene3D" id="3.90.600.10">
    <property type="entry name" value="Phosphoribosylglycinamide synthetase, C-terminal domain"/>
    <property type="match status" value="1"/>
</dbReference>
<dbReference type="GO" id="GO:0005524">
    <property type="term" value="F:ATP binding"/>
    <property type="evidence" value="ECO:0007669"/>
    <property type="project" value="UniProtKB-UniRule"/>
</dbReference>
<dbReference type="Pfam" id="PF02844">
    <property type="entry name" value="GARS_N"/>
    <property type="match status" value="1"/>
</dbReference>
<dbReference type="SUPFAM" id="SSF52440">
    <property type="entry name" value="PreATP-grasp domain"/>
    <property type="match status" value="1"/>
</dbReference>
<keyword evidence="10" id="KW-0464">Manganese</keyword>
<evidence type="ECO:0000313" key="17">
    <source>
        <dbReference type="EMBL" id="RIH87701.1"/>
    </source>
</evidence>
<evidence type="ECO:0000256" key="9">
    <source>
        <dbReference type="ARBA" id="ARBA00022840"/>
    </source>
</evidence>
<dbReference type="Gene3D" id="3.30.470.20">
    <property type="entry name" value="ATP-grasp fold, B domain"/>
    <property type="match status" value="1"/>
</dbReference>
<dbReference type="GO" id="GO:0009113">
    <property type="term" value="P:purine nucleobase biosynthetic process"/>
    <property type="evidence" value="ECO:0007669"/>
    <property type="project" value="InterPro"/>
</dbReference>
<dbReference type="Pfam" id="PF01071">
    <property type="entry name" value="GARS_A"/>
    <property type="match status" value="1"/>
</dbReference>
<keyword evidence="5 14" id="KW-0436">Ligase</keyword>
<dbReference type="GO" id="GO:0046872">
    <property type="term" value="F:metal ion binding"/>
    <property type="evidence" value="ECO:0007669"/>
    <property type="project" value="UniProtKB-KW"/>
</dbReference>
<comment type="similarity">
    <text evidence="11 14">Belongs to the GARS family.</text>
</comment>
<comment type="catalytic activity">
    <reaction evidence="14">
        <text>5-phospho-beta-D-ribosylamine + glycine + ATP = N(1)-(5-phospho-beta-D-ribosyl)glycinamide + ADP + phosphate + H(+)</text>
        <dbReference type="Rhea" id="RHEA:17453"/>
        <dbReference type="ChEBI" id="CHEBI:15378"/>
        <dbReference type="ChEBI" id="CHEBI:30616"/>
        <dbReference type="ChEBI" id="CHEBI:43474"/>
        <dbReference type="ChEBI" id="CHEBI:57305"/>
        <dbReference type="ChEBI" id="CHEBI:58681"/>
        <dbReference type="ChEBI" id="CHEBI:143788"/>
        <dbReference type="ChEBI" id="CHEBI:456216"/>
        <dbReference type="EC" id="6.3.4.13"/>
    </reaction>
</comment>
<dbReference type="InterPro" id="IPR020560">
    <property type="entry name" value="PRibGlycinamide_synth_C-dom"/>
</dbReference>
<evidence type="ECO:0000256" key="5">
    <source>
        <dbReference type="ARBA" id="ARBA00022598"/>
    </source>
</evidence>
<dbReference type="RefSeq" id="WP_119359530.1">
    <property type="nucleotide sequence ID" value="NZ_QWKZ01000019.1"/>
</dbReference>
<evidence type="ECO:0000256" key="7">
    <source>
        <dbReference type="ARBA" id="ARBA00022741"/>
    </source>
</evidence>
<sequence>MKILVVGSGGREHALCWKAAQSPLTTQLYAAPGNPGIAELAECIPWDGDVERLAEWAAAEEIELTLVGPEAPLVEGIADAFQARGLRIFGPTQKAAMIEGSKAYAKGLMERLGIPTARYRSFSDPLQALSYLEQVGAPIVVKDSGLAAGKGVTVASELSQARQAVLNILSGAERSEVVIEEYLQGPEVTVLALTDGVSVRPLLPSQDHKRLLDGDLGPMTGGMGAICPYPLAPGVLKEVEERILRPLVDGLRAEGIVYRGVIYAGLMLTDDGPKVLEFNARFGDPECQAILPLLQTDLVELALAVVEGRLHELEPTWHPMASACVVMAAPGYPEDPHRGLPVHLPPRPPQGVLYFQAGTRRTPHGLVTQGGRVLNVVGLGKDLREALGRAYAGVEAVQFERAVYRRDIGRRALV</sequence>
<comment type="cofactor">
    <cofactor evidence="2">
        <name>Mg(2+)</name>
        <dbReference type="ChEBI" id="CHEBI:18420"/>
    </cofactor>
</comment>
<dbReference type="FunFam" id="3.30.470.20:FF:000018">
    <property type="entry name" value="Trifunctional purine biosynthetic protein adenosine-3"/>
    <property type="match status" value="1"/>
</dbReference>
<dbReference type="Proteomes" id="UP000265800">
    <property type="component" value="Unassembled WGS sequence"/>
</dbReference>
<evidence type="ECO:0000256" key="3">
    <source>
        <dbReference type="ARBA" id="ARBA00005174"/>
    </source>
</evidence>
<name>A0A399EZF5_9DEIN</name>
<dbReference type="SMART" id="SM01209">
    <property type="entry name" value="GARS_A"/>
    <property type="match status" value="1"/>
</dbReference>
<evidence type="ECO:0000256" key="1">
    <source>
        <dbReference type="ARBA" id="ARBA00001936"/>
    </source>
</evidence>
<evidence type="ECO:0000256" key="12">
    <source>
        <dbReference type="ARBA" id="ARBA00042242"/>
    </source>
</evidence>
<dbReference type="InterPro" id="IPR016185">
    <property type="entry name" value="PreATP-grasp_dom_sf"/>
</dbReference>
<comment type="cofactor">
    <cofactor evidence="1">
        <name>Mn(2+)</name>
        <dbReference type="ChEBI" id="CHEBI:29035"/>
    </cofactor>
</comment>
<dbReference type="EC" id="6.3.4.13" evidence="4 14"/>
<evidence type="ECO:0000259" key="16">
    <source>
        <dbReference type="PROSITE" id="PS50975"/>
    </source>
</evidence>
<comment type="pathway">
    <text evidence="3 14">Purine metabolism; IMP biosynthesis via de novo pathway; N(1)-(5-phospho-D-ribosyl)glycinamide from 5-phospho-alpha-D-ribose 1-diphosphate: step 2/2.</text>
</comment>
<dbReference type="Gene3D" id="3.30.1490.20">
    <property type="entry name" value="ATP-grasp fold, A domain"/>
    <property type="match status" value="1"/>
</dbReference>
<keyword evidence="7 15" id="KW-0547">Nucleotide-binding</keyword>
<evidence type="ECO:0000256" key="15">
    <source>
        <dbReference type="PROSITE-ProRule" id="PRU00409"/>
    </source>
</evidence>
<keyword evidence="18" id="KW-1185">Reference proteome</keyword>
<dbReference type="OrthoDB" id="9807240at2"/>
<keyword evidence="9 15" id="KW-0067">ATP-binding</keyword>
<organism evidence="17 18">
    <name type="scientific">Meiothermus luteus</name>
    <dbReference type="NCBI Taxonomy" id="2026184"/>
    <lineage>
        <taxon>Bacteria</taxon>
        <taxon>Thermotogati</taxon>
        <taxon>Deinococcota</taxon>
        <taxon>Deinococci</taxon>
        <taxon>Thermales</taxon>
        <taxon>Thermaceae</taxon>
        <taxon>Meiothermus</taxon>
    </lineage>
</organism>
<dbReference type="GO" id="GO:0004637">
    <property type="term" value="F:phosphoribosylamine-glycine ligase activity"/>
    <property type="evidence" value="ECO:0007669"/>
    <property type="project" value="UniProtKB-UniRule"/>
</dbReference>
<proteinExistence type="inferred from homology"/>
<dbReference type="SUPFAM" id="SSF56059">
    <property type="entry name" value="Glutathione synthetase ATP-binding domain-like"/>
    <property type="match status" value="1"/>
</dbReference>
<evidence type="ECO:0000256" key="14">
    <source>
        <dbReference type="HAMAP-Rule" id="MF_00138"/>
    </source>
</evidence>
<keyword evidence="8 14" id="KW-0658">Purine biosynthesis</keyword>
<reference evidence="17 18" key="1">
    <citation type="submission" date="2018-08" db="EMBL/GenBank/DDBJ databases">
        <title>Meiothermus luteus KCTC 52599 genome sequencing project.</title>
        <authorList>
            <person name="Da Costa M.S."/>
            <person name="Albuquerque L."/>
            <person name="Raposo P."/>
            <person name="Froufe H.J.C."/>
            <person name="Barroso C.S."/>
            <person name="Egas C."/>
        </authorList>
    </citation>
    <scope>NUCLEOTIDE SEQUENCE [LARGE SCALE GENOMIC DNA]</scope>
    <source>
        <strain evidence="17 18">KCTC 52599</strain>
    </source>
</reference>
<comment type="caution">
    <text evidence="17">The sequence shown here is derived from an EMBL/GenBank/DDBJ whole genome shotgun (WGS) entry which is preliminary data.</text>
</comment>
<protein>
    <recommendedName>
        <fullName evidence="4 14">Phosphoribosylamine--glycine ligase</fullName>
        <ecNumber evidence="4 14">6.3.4.13</ecNumber>
    </recommendedName>
    <alternativeName>
        <fullName evidence="14">GARS</fullName>
    </alternativeName>
    <alternativeName>
        <fullName evidence="12 14">Glycinamide ribonucleotide synthetase</fullName>
    </alternativeName>
    <alternativeName>
        <fullName evidence="13 14">Phosphoribosylglycinamide synthetase</fullName>
    </alternativeName>
</protein>
<dbReference type="SMART" id="SM01210">
    <property type="entry name" value="GARS_C"/>
    <property type="match status" value="1"/>
</dbReference>
<accession>A0A399EZF5</accession>
<dbReference type="InterPro" id="IPR020561">
    <property type="entry name" value="PRibGlycinamid_synth_ATP-grasp"/>
</dbReference>
<dbReference type="InterPro" id="IPR000115">
    <property type="entry name" value="PRibGlycinamide_synth"/>
</dbReference>
<dbReference type="GO" id="GO:0006189">
    <property type="term" value="P:'de novo' IMP biosynthetic process"/>
    <property type="evidence" value="ECO:0007669"/>
    <property type="project" value="UniProtKB-UniRule"/>
</dbReference>
<dbReference type="AlphaFoldDB" id="A0A399EZF5"/>
<dbReference type="NCBIfam" id="TIGR00877">
    <property type="entry name" value="purD"/>
    <property type="match status" value="1"/>
</dbReference>
<dbReference type="InterPro" id="IPR011054">
    <property type="entry name" value="Rudment_hybrid_motif"/>
</dbReference>
<dbReference type="InterPro" id="IPR037123">
    <property type="entry name" value="PRibGlycinamide_synth_C_sf"/>
</dbReference>
<dbReference type="PANTHER" id="PTHR43472">
    <property type="entry name" value="PHOSPHORIBOSYLAMINE--GLYCINE LIGASE"/>
    <property type="match status" value="1"/>
</dbReference>
<evidence type="ECO:0000256" key="13">
    <source>
        <dbReference type="ARBA" id="ARBA00042864"/>
    </source>
</evidence>
<evidence type="ECO:0000313" key="18">
    <source>
        <dbReference type="Proteomes" id="UP000265800"/>
    </source>
</evidence>
<feature type="domain" description="ATP-grasp" evidence="16">
    <location>
        <begin position="106"/>
        <end position="307"/>
    </location>
</feature>
<dbReference type="PANTHER" id="PTHR43472:SF1">
    <property type="entry name" value="PHOSPHORIBOSYLAMINE--GLYCINE LIGASE, CHLOROPLASTIC"/>
    <property type="match status" value="1"/>
</dbReference>
<dbReference type="InterPro" id="IPR011761">
    <property type="entry name" value="ATP-grasp"/>
</dbReference>